<sequence>MDLIQIFRGVLFTKPLRVVKHVLEGHGSCRVTLKIERNGDMRPDAFTNDIFAVVSDNSERVVAITTQLTSDGYCTDEFQLEHGFTVTVMGLGTTIHCPSKERNQADLTSDGRLSKRFKAPNLTSSIQEWDLLTSQFDARAGGITMAGFLFMHECEAFSGDDLAVPDIWESLYRLGYDNTLQLHYTCPFSITVECDDEVSTAPVLSIMSRNERNQILRGLYYRGAPDKRSKLGAHIFTADYFGMMIVHNKKEGEKKTYRVEIAAEENVKWNFYHGCDDIDPSTCGDWMLVCSYRSTGDPPLAECHLVEEATAVKSPSSA</sequence>
<gene>
    <name evidence="1" type="ORF">HPBE_LOCUS14190</name>
</gene>
<accession>A0A3P8APM0</accession>
<dbReference type="Proteomes" id="UP000050761">
    <property type="component" value="Unassembled WGS sequence"/>
</dbReference>
<reference evidence="1 2" key="1">
    <citation type="submission" date="2018-11" db="EMBL/GenBank/DDBJ databases">
        <authorList>
            <consortium name="Pathogen Informatics"/>
        </authorList>
    </citation>
    <scope>NUCLEOTIDE SEQUENCE [LARGE SCALE GENOMIC DNA]</scope>
</reference>
<dbReference type="AlphaFoldDB" id="A0A3P8APM0"/>
<dbReference type="WBParaSite" id="HPBE_0001418901-mRNA-1">
    <property type="protein sequence ID" value="HPBE_0001418901-mRNA-1"/>
    <property type="gene ID" value="HPBE_0001418901"/>
</dbReference>
<keyword evidence="2" id="KW-1185">Reference proteome</keyword>
<reference evidence="3" key="2">
    <citation type="submission" date="2019-09" db="UniProtKB">
        <authorList>
            <consortium name="WormBaseParasite"/>
        </authorList>
    </citation>
    <scope>IDENTIFICATION</scope>
</reference>
<evidence type="ECO:0000313" key="1">
    <source>
        <dbReference type="EMBL" id="VDO98817.1"/>
    </source>
</evidence>
<dbReference type="OrthoDB" id="26525at2759"/>
<dbReference type="EMBL" id="UZAH01028249">
    <property type="protein sequence ID" value="VDO98817.1"/>
    <property type="molecule type" value="Genomic_DNA"/>
</dbReference>
<protein>
    <submittedName>
        <fullName evidence="3">MIR domain-containing protein</fullName>
    </submittedName>
</protein>
<organism evidence="1">
    <name type="scientific">Heligmosomoides polygyrus</name>
    <name type="common">Parasitic roundworm</name>
    <dbReference type="NCBI Taxonomy" id="6339"/>
    <lineage>
        <taxon>Eukaryota</taxon>
        <taxon>Metazoa</taxon>
        <taxon>Ecdysozoa</taxon>
        <taxon>Nematoda</taxon>
        <taxon>Chromadorea</taxon>
        <taxon>Rhabditida</taxon>
        <taxon>Rhabditina</taxon>
        <taxon>Rhabditomorpha</taxon>
        <taxon>Strongyloidea</taxon>
        <taxon>Heligmosomidae</taxon>
        <taxon>Heligmosomoides</taxon>
    </lineage>
</organism>
<evidence type="ECO:0000313" key="3">
    <source>
        <dbReference type="WBParaSite" id="HPBE_0001418901-mRNA-1"/>
    </source>
</evidence>
<proteinExistence type="predicted"/>
<evidence type="ECO:0000313" key="2">
    <source>
        <dbReference type="Proteomes" id="UP000050761"/>
    </source>
</evidence>
<name>A0A3P8APM0_HELPZ</name>